<name>A0A8E4F9Y9_9GAMM</name>
<organism evidence="4 5">
    <name type="scientific">Acinetobacter terrae</name>
    <dbReference type="NCBI Taxonomy" id="2731247"/>
    <lineage>
        <taxon>Bacteria</taxon>
        <taxon>Pseudomonadati</taxon>
        <taxon>Pseudomonadota</taxon>
        <taxon>Gammaproteobacteria</taxon>
        <taxon>Moraxellales</taxon>
        <taxon>Moraxellaceae</taxon>
        <taxon>Acinetobacter</taxon>
        <taxon>Acinetobacter Taxon 24</taxon>
    </lineage>
</organism>
<dbReference type="InterPro" id="IPR025105">
    <property type="entry name" value="DUF4010"/>
</dbReference>
<feature type="transmembrane region" description="Helical" evidence="1">
    <location>
        <begin position="109"/>
        <end position="133"/>
    </location>
</feature>
<protein>
    <submittedName>
        <fullName evidence="4">MgtC/SapB family protein</fullName>
    </submittedName>
</protein>
<evidence type="ECO:0000313" key="5">
    <source>
        <dbReference type="Proteomes" id="UP000532147"/>
    </source>
</evidence>
<reference evidence="4 5" key="1">
    <citation type="submission" date="2020-04" db="EMBL/GenBank/DDBJ databases">
        <title>Acinetobacter Taxon 24.</title>
        <authorList>
            <person name="Nemec A."/>
            <person name="Radolfova-Krizova L."/>
            <person name="Higgins P.G."/>
            <person name="Spanelova P."/>
        </authorList>
    </citation>
    <scope>NUCLEOTIDE SEQUENCE [LARGE SCALE GENOMIC DNA]</scope>
    <source>
        <strain evidence="4 5">ANC 4280</strain>
    </source>
</reference>
<feature type="domain" description="MgtC/SapB/SrpB/YhiD N-terminal" evidence="2">
    <location>
        <begin position="25"/>
        <end position="139"/>
    </location>
</feature>
<evidence type="ECO:0000259" key="3">
    <source>
        <dbReference type="Pfam" id="PF13194"/>
    </source>
</evidence>
<gene>
    <name evidence="4" type="ORF">HLH11_02040</name>
</gene>
<dbReference type="AlphaFoldDB" id="A0A8E4F9Y9"/>
<feature type="transmembrane region" description="Helical" evidence="1">
    <location>
        <begin position="243"/>
        <end position="265"/>
    </location>
</feature>
<sequence length="422" mass="44961">MNPVNNTLNLSLQSTSFQELLMIMAAALGCGLLIGLERERSKQRENQHSFAGVRSFVICALLGALCFIFGPIFGVVGAISVGAISIFSLKNQLKDPGVTTELAFVMTYFIGALCIWNVTLAASLSVVLTFILMMKHSIHGFAGKWITEAEFKDGLFLLALILIGLPLTPNTPLWGTVLNPHIILKLLTLILVVQALAHIAKRLLSTKKALILSSIASGFVSSTATIAHLGMQVRNEGVDAQSNAGAALMSCISTLVLLFIVVAGVSLTWLKLLIFPSLIAITILALCAYWLLRNAEPVEEIEPEDSPMFSLKEAAIIAGTLTVIQAGVYGLELLLGDSGLIAGTLLASLFEIHAAAAAVVIQGEPTNTSLLYAMMLGLGAHAVSKSINAAISGGLKFALYFAPVQILHMAILIGVLWWMVQR</sequence>
<feature type="transmembrane region" description="Helical" evidence="1">
    <location>
        <begin position="20"/>
        <end position="36"/>
    </location>
</feature>
<dbReference type="EMBL" id="JABERH010000002">
    <property type="protein sequence ID" value="NNH37447.1"/>
    <property type="molecule type" value="Genomic_DNA"/>
</dbReference>
<keyword evidence="1" id="KW-0472">Membrane</keyword>
<feature type="transmembrane region" description="Helical" evidence="1">
    <location>
        <begin position="154"/>
        <end position="172"/>
    </location>
</feature>
<feature type="transmembrane region" description="Helical" evidence="1">
    <location>
        <begin position="56"/>
        <end position="89"/>
    </location>
</feature>
<dbReference type="PANTHER" id="PTHR39084:SF1">
    <property type="entry name" value="DUF4010 DOMAIN-CONTAINING PROTEIN"/>
    <property type="match status" value="1"/>
</dbReference>
<evidence type="ECO:0000259" key="2">
    <source>
        <dbReference type="Pfam" id="PF02308"/>
    </source>
</evidence>
<accession>A0A8E4F9Y9</accession>
<dbReference type="PANTHER" id="PTHR39084">
    <property type="entry name" value="MEMBRANE PROTEIN-RELATED"/>
    <property type="match status" value="1"/>
</dbReference>
<keyword evidence="1" id="KW-0812">Transmembrane</keyword>
<dbReference type="Pfam" id="PF13194">
    <property type="entry name" value="DUF4010"/>
    <property type="match status" value="1"/>
</dbReference>
<evidence type="ECO:0000313" key="4">
    <source>
        <dbReference type="EMBL" id="NNH37447.1"/>
    </source>
</evidence>
<proteinExistence type="predicted"/>
<dbReference type="InterPro" id="IPR049177">
    <property type="entry name" value="MgtC_SapB_SrpB_YhiD_N"/>
</dbReference>
<evidence type="ECO:0000256" key="1">
    <source>
        <dbReference type="SAM" id="Phobius"/>
    </source>
</evidence>
<feature type="transmembrane region" description="Helical" evidence="1">
    <location>
        <begin position="397"/>
        <end position="420"/>
    </location>
</feature>
<dbReference type="Proteomes" id="UP000532147">
    <property type="component" value="Unassembled WGS sequence"/>
</dbReference>
<feature type="domain" description="DUF4010" evidence="3">
    <location>
        <begin position="189"/>
        <end position="393"/>
    </location>
</feature>
<feature type="transmembrane region" description="Helical" evidence="1">
    <location>
        <begin position="272"/>
        <end position="292"/>
    </location>
</feature>
<comment type="caution">
    <text evidence="4">The sequence shown here is derived from an EMBL/GenBank/DDBJ whole genome shotgun (WGS) entry which is preliminary data.</text>
</comment>
<feature type="transmembrane region" description="Helical" evidence="1">
    <location>
        <begin position="209"/>
        <end position="231"/>
    </location>
</feature>
<feature type="transmembrane region" description="Helical" evidence="1">
    <location>
        <begin position="178"/>
        <end position="197"/>
    </location>
</feature>
<keyword evidence="1" id="KW-1133">Transmembrane helix</keyword>
<dbReference type="Pfam" id="PF02308">
    <property type="entry name" value="MgtC"/>
    <property type="match status" value="1"/>
</dbReference>
<feature type="transmembrane region" description="Helical" evidence="1">
    <location>
        <begin position="340"/>
        <end position="361"/>
    </location>
</feature>